<accession>A0A5B9MJA8</accession>
<dbReference type="Proteomes" id="UP000321353">
    <property type="component" value="Chromosome"/>
</dbReference>
<dbReference type="Pfam" id="PF14521">
    <property type="entry name" value="Aspzincin_M35"/>
    <property type="match status" value="1"/>
</dbReference>
<proteinExistence type="predicted"/>
<dbReference type="SUPFAM" id="SSF55486">
    <property type="entry name" value="Metalloproteases ('zincins'), catalytic domain"/>
    <property type="match status" value="1"/>
</dbReference>
<dbReference type="GO" id="GO:0004222">
    <property type="term" value="F:metalloendopeptidase activity"/>
    <property type="evidence" value="ECO:0007669"/>
    <property type="project" value="InterPro"/>
</dbReference>
<dbReference type="EMBL" id="CP036264">
    <property type="protein sequence ID" value="QEG01463.1"/>
    <property type="molecule type" value="Genomic_DNA"/>
</dbReference>
<name>A0A5B9MJA8_9BACT</name>
<feature type="domain" description="Lysine-specific metallo-endopeptidase" evidence="1">
    <location>
        <begin position="256"/>
        <end position="358"/>
    </location>
</feature>
<dbReference type="RefSeq" id="WP_147870540.1">
    <property type="nucleotide sequence ID" value="NZ_CP036264.1"/>
</dbReference>
<gene>
    <name evidence="2" type="ORF">Mal15_55390</name>
</gene>
<keyword evidence="3" id="KW-1185">Reference proteome</keyword>
<dbReference type="InterPro" id="IPR029463">
    <property type="entry name" value="Lys_MEP"/>
</dbReference>
<protein>
    <recommendedName>
        <fullName evidence="1">Lysine-specific metallo-endopeptidase domain-containing protein</fullName>
    </recommendedName>
</protein>
<dbReference type="AlphaFoldDB" id="A0A5B9MJA8"/>
<organism evidence="2 3">
    <name type="scientific">Stieleria maiorica</name>
    <dbReference type="NCBI Taxonomy" id="2795974"/>
    <lineage>
        <taxon>Bacteria</taxon>
        <taxon>Pseudomonadati</taxon>
        <taxon>Planctomycetota</taxon>
        <taxon>Planctomycetia</taxon>
        <taxon>Pirellulales</taxon>
        <taxon>Pirellulaceae</taxon>
        <taxon>Stieleria</taxon>
    </lineage>
</organism>
<evidence type="ECO:0000313" key="2">
    <source>
        <dbReference type="EMBL" id="QEG01463.1"/>
    </source>
</evidence>
<evidence type="ECO:0000259" key="1">
    <source>
        <dbReference type="Pfam" id="PF14521"/>
    </source>
</evidence>
<evidence type="ECO:0000313" key="3">
    <source>
        <dbReference type="Proteomes" id="UP000321353"/>
    </source>
</evidence>
<sequence>MSKKTASERAEEIWTYIKSRDACSGATVDNIKGAIRQNGQSDDGIAMHFHLGWWVRGGDAESNRRKAVRAAAFLNCVNLKLTSEDAISRQLTLLKKDKKGELDERIDSILTLYARSARKSSQPAVGNALITEVRPEFAPSMQATGPRLNGRERMLGKNSLTHADTLMARTWTWLVKAKTAGSAARAYFELCFGPYDQGRYNTVKRNFQTIHSVVCGGEVVLHLRTMKTVGMPDDTPGAVGNIQGHIDTANGRYNLADLFAWAIPRGADGKPHIFLCDVFFSTNAKGPHAGAKAMESGSGQDNIGGVMIHELSHALCGTADVVHPDFNQACYGRPLCQHLAANYPDLAVNNADNYEIYCEDTENRELF</sequence>
<dbReference type="Gene3D" id="3.40.390.10">
    <property type="entry name" value="Collagenase (Catalytic Domain)"/>
    <property type="match status" value="1"/>
</dbReference>
<dbReference type="InterPro" id="IPR024079">
    <property type="entry name" value="MetalloPept_cat_dom_sf"/>
</dbReference>
<dbReference type="KEGG" id="smam:Mal15_55390"/>
<reference evidence="2 3" key="1">
    <citation type="submission" date="2019-02" db="EMBL/GenBank/DDBJ databases">
        <title>Planctomycetal bacteria perform biofilm scaping via a novel small molecule.</title>
        <authorList>
            <person name="Jeske O."/>
            <person name="Boedeker C."/>
            <person name="Wiegand S."/>
            <person name="Breitling P."/>
            <person name="Kallscheuer N."/>
            <person name="Jogler M."/>
            <person name="Rohde M."/>
            <person name="Petersen J."/>
            <person name="Medema M.H."/>
            <person name="Surup F."/>
            <person name="Jogler C."/>
        </authorList>
    </citation>
    <scope>NUCLEOTIDE SEQUENCE [LARGE SCALE GENOMIC DNA]</scope>
    <source>
        <strain evidence="2 3">Mal15</strain>
    </source>
</reference>